<reference evidence="1 2" key="1">
    <citation type="submission" date="2013-12" db="EMBL/GenBank/DDBJ databases">
        <authorList>
            <person name="Zelazny A."/>
            <person name="Olivier K."/>
            <person name="Holland S."/>
            <person name="Lenaerts A."/>
            <person name="Ordway D."/>
            <person name="DeGroote M.A."/>
            <person name="Parker T."/>
            <person name="Sizemore C."/>
            <person name="Tallon L.J."/>
            <person name="Sadzewicz L.K."/>
            <person name="Sengamalay N."/>
            <person name="Fraser C.M."/>
            <person name="Hine E."/>
            <person name="Shefchek K.A."/>
            <person name="Das S.P."/>
            <person name="Tettelin H."/>
        </authorList>
    </citation>
    <scope>NUCLEOTIDE SEQUENCE [LARGE SCALE GENOMIC DNA]</scope>
    <source>
        <strain evidence="1 2">1948</strain>
    </source>
</reference>
<sequence length="49" mass="5376">MSLYEFHWRNGVSEELYGDSAADALVRAGYGSGALAALDYYEEKRGASQ</sequence>
<accession>A0A829QBL5</accession>
<dbReference type="AlphaFoldDB" id="A0A829QBL5"/>
<organism evidence="1 2">
    <name type="scientific">Mycobacteroides abscessus 1948</name>
    <dbReference type="NCBI Taxonomy" id="1299323"/>
    <lineage>
        <taxon>Bacteria</taxon>
        <taxon>Bacillati</taxon>
        <taxon>Actinomycetota</taxon>
        <taxon>Actinomycetes</taxon>
        <taxon>Mycobacteriales</taxon>
        <taxon>Mycobacteriaceae</taxon>
        <taxon>Mycobacteroides</taxon>
        <taxon>Mycobacteroides abscessus</taxon>
    </lineage>
</organism>
<protein>
    <submittedName>
        <fullName evidence="1">Uncharacterized protein</fullName>
    </submittedName>
</protein>
<dbReference type="Proteomes" id="UP000021210">
    <property type="component" value="Unassembled WGS sequence"/>
</dbReference>
<dbReference type="EMBL" id="JAOH01000002">
    <property type="protein sequence ID" value="EUA60241.1"/>
    <property type="molecule type" value="Genomic_DNA"/>
</dbReference>
<proteinExistence type="predicted"/>
<evidence type="ECO:0000313" key="1">
    <source>
        <dbReference type="EMBL" id="EUA60241.1"/>
    </source>
</evidence>
<comment type="caution">
    <text evidence="1">The sequence shown here is derived from an EMBL/GenBank/DDBJ whole genome shotgun (WGS) entry which is preliminary data.</text>
</comment>
<evidence type="ECO:0000313" key="2">
    <source>
        <dbReference type="Proteomes" id="UP000021210"/>
    </source>
</evidence>
<name>A0A829QBL5_9MYCO</name>
<gene>
    <name evidence="1" type="ORF">I542_0372</name>
</gene>